<dbReference type="Proteomes" id="UP001054945">
    <property type="component" value="Unassembled WGS sequence"/>
</dbReference>
<gene>
    <name evidence="2" type="ORF">CEXT_127561</name>
</gene>
<keyword evidence="1" id="KW-0812">Transmembrane</keyword>
<proteinExistence type="predicted"/>
<comment type="caution">
    <text evidence="2">The sequence shown here is derived from an EMBL/GenBank/DDBJ whole genome shotgun (WGS) entry which is preliminary data.</text>
</comment>
<evidence type="ECO:0000313" key="3">
    <source>
        <dbReference type="Proteomes" id="UP001054945"/>
    </source>
</evidence>
<feature type="transmembrane region" description="Helical" evidence="1">
    <location>
        <begin position="7"/>
        <end position="27"/>
    </location>
</feature>
<dbReference type="EMBL" id="BPLR01009415">
    <property type="protein sequence ID" value="GIY31696.1"/>
    <property type="molecule type" value="Genomic_DNA"/>
</dbReference>
<keyword evidence="1" id="KW-0472">Membrane</keyword>
<evidence type="ECO:0000313" key="2">
    <source>
        <dbReference type="EMBL" id="GIY31696.1"/>
    </source>
</evidence>
<organism evidence="2 3">
    <name type="scientific">Caerostris extrusa</name>
    <name type="common">Bark spider</name>
    <name type="synonym">Caerostris bankana</name>
    <dbReference type="NCBI Taxonomy" id="172846"/>
    <lineage>
        <taxon>Eukaryota</taxon>
        <taxon>Metazoa</taxon>
        <taxon>Ecdysozoa</taxon>
        <taxon>Arthropoda</taxon>
        <taxon>Chelicerata</taxon>
        <taxon>Arachnida</taxon>
        <taxon>Araneae</taxon>
        <taxon>Araneomorphae</taxon>
        <taxon>Entelegynae</taxon>
        <taxon>Araneoidea</taxon>
        <taxon>Araneidae</taxon>
        <taxon>Caerostris</taxon>
    </lineage>
</organism>
<dbReference type="AlphaFoldDB" id="A0AAV4SES2"/>
<sequence>MQAKKRYILVLMSCAFLVLCYFGAFRLRQHGGEPNHQPKKLRSYTEGPGEIGFYPDEDLIVSPSQRRSERRASHKSSNCTLYTCFDLSRCHQGFQSVCLSRGKAHLGTYQKILNVIRTPLLHVRS</sequence>
<evidence type="ECO:0000256" key="1">
    <source>
        <dbReference type="SAM" id="Phobius"/>
    </source>
</evidence>
<keyword evidence="1" id="KW-1133">Transmembrane helix</keyword>
<name>A0AAV4SES2_CAEEX</name>
<keyword evidence="3" id="KW-1185">Reference proteome</keyword>
<protein>
    <submittedName>
        <fullName evidence="2">Uncharacterized protein</fullName>
    </submittedName>
</protein>
<reference evidence="2 3" key="1">
    <citation type="submission" date="2021-06" db="EMBL/GenBank/DDBJ databases">
        <title>Caerostris extrusa draft genome.</title>
        <authorList>
            <person name="Kono N."/>
            <person name="Arakawa K."/>
        </authorList>
    </citation>
    <scope>NUCLEOTIDE SEQUENCE [LARGE SCALE GENOMIC DNA]</scope>
</reference>
<accession>A0AAV4SES2</accession>